<dbReference type="PANTHER" id="PTHR31423:SF3">
    <property type="entry name" value="PROLYL-TRNA SYNTHETASE ASSOCIATED DOMAIN-CONTAINING PROTEIN 1-RELATED"/>
    <property type="match status" value="1"/>
</dbReference>
<dbReference type="SUPFAM" id="SSF55826">
    <property type="entry name" value="YbaK/ProRS associated domain"/>
    <property type="match status" value="1"/>
</dbReference>
<accession>A0A073ITK6</accession>
<dbReference type="PANTHER" id="PTHR31423">
    <property type="entry name" value="YBAK DOMAIN-CONTAINING PROTEIN"/>
    <property type="match status" value="1"/>
</dbReference>
<gene>
    <name evidence="3" type="ORF">EH55_01145</name>
</gene>
<dbReference type="OrthoDB" id="9798587at2"/>
<dbReference type="FunFam" id="3.90.960.10:FF:000005">
    <property type="entry name" value="Putative prolyl-tRNA synthetase"/>
    <property type="match status" value="1"/>
</dbReference>
<evidence type="ECO:0000313" key="3">
    <source>
        <dbReference type="EMBL" id="KEJ92816.1"/>
    </source>
</evidence>
<dbReference type="Proteomes" id="UP000027665">
    <property type="component" value="Unassembled WGS sequence"/>
</dbReference>
<protein>
    <submittedName>
        <fullName evidence="3">Prolyl-tRNA editing protein proX</fullName>
    </submittedName>
</protein>
<comment type="caution">
    <text evidence="3">The sequence shown here is derived from an EMBL/GenBank/DDBJ whole genome shotgun (WGS) entry which is preliminary data.</text>
</comment>
<name>A0A073ITK6_9BACT</name>
<dbReference type="EMBL" id="JMKI01000016">
    <property type="protein sequence ID" value="KEJ92816.1"/>
    <property type="molecule type" value="Genomic_DNA"/>
</dbReference>
<dbReference type="InterPro" id="IPR036754">
    <property type="entry name" value="YbaK/aa-tRNA-synt-asso_dom_sf"/>
</dbReference>
<comment type="similarity">
    <text evidence="1">Belongs to the PRORSD1 family.</text>
</comment>
<dbReference type="eggNOG" id="COG3760">
    <property type="taxonomic scope" value="Bacteria"/>
</dbReference>
<dbReference type="CDD" id="cd04335">
    <property type="entry name" value="PrdX_deacylase"/>
    <property type="match status" value="1"/>
</dbReference>
<dbReference type="InterPro" id="IPR007214">
    <property type="entry name" value="YbaK/aa-tRNA-synth-assoc-dom"/>
</dbReference>
<evidence type="ECO:0000313" key="4">
    <source>
        <dbReference type="Proteomes" id="UP000027665"/>
    </source>
</evidence>
<organism evidence="3 4">
    <name type="scientific">Synergistes jonesii</name>
    <dbReference type="NCBI Taxonomy" id="2754"/>
    <lineage>
        <taxon>Bacteria</taxon>
        <taxon>Thermotogati</taxon>
        <taxon>Synergistota</taxon>
        <taxon>Synergistia</taxon>
        <taxon>Synergistales</taxon>
        <taxon>Synergistaceae</taxon>
        <taxon>Synergistes</taxon>
    </lineage>
</organism>
<proteinExistence type="inferred from homology"/>
<sequence length="163" mass="18206">MPLTKEEVHAKLDGMGIKYETTKHAPVYTIDEMKLIEGMKIEDVCKNLFLRDEKGKRHFLVVLDEAKSADLKSIRAQIGSTRLSFASEERLMDNLGLTKGAVTPLGVLNDCAANVEVLIDGDLRGRPHLGVHPCDNTETLWLSYADLEKIIKSRGNSLKFIKL</sequence>
<dbReference type="Pfam" id="PF04073">
    <property type="entry name" value="tRNA_edit"/>
    <property type="match status" value="1"/>
</dbReference>
<evidence type="ECO:0000256" key="1">
    <source>
        <dbReference type="ARBA" id="ARBA00010201"/>
    </source>
</evidence>
<keyword evidence="4" id="KW-1185">Reference proteome</keyword>
<evidence type="ECO:0000259" key="2">
    <source>
        <dbReference type="Pfam" id="PF04073"/>
    </source>
</evidence>
<feature type="domain" description="YbaK/aminoacyl-tRNA synthetase-associated" evidence="2">
    <location>
        <begin position="24"/>
        <end position="149"/>
    </location>
</feature>
<dbReference type="AlphaFoldDB" id="A0A073ITK6"/>
<dbReference type="GO" id="GO:0002161">
    <property type="term" value="F:aminoacyl-tRNA deacylase activity"/>
    <property type="evidence" value="ECO:0007669"/>
    <property type="project" value="InterPro"/>
</dbReference>
<dbReference type="RefSeq" id="WP_037975129.1">
    <property type="nucleotide sequence ID" value="NZ_CAMETI010000011.1"/>
</dbReference>
<dbReference type="GeneID" id="90983148"/>
<reference evidence="3 4" key="1">
    <citation type="submission" date="2014-04" db="EMBL/GenBank/DDBJ databases">
        <title>Draft Genome Sequence of Synergistes jonesii.</title>
        <authorList>
            <person name="Coil D.A."/>
            <person name="Eisen J.A."/>
            <person name="Holland-Moritz H.E."/>
        </authorList>
    </citation>
    <scope>NUCLEOTIDE SEQUENCE [LARGE SCALE GENOMIC DNA]</scope>
    <source>
        <strain evidence="3 4">78-1</strain>
    </source>
</reference>
<dbReference type="STRING" id="2754.EH55_01145"/>
<dbReference type="Gene3D" id="3.90.960.10">
    <property type="entry name" value="YbaK/aminoacyl-tRNA synthetase-associated domain"/>
    <property type="match status" value="1"/>
</dbReference>
<dbReference type="InterPro" id="IPR040285">
    <property type="entry name" value="ProX/PRXD1"/>
</dbReference>